<dbReference type="InterPro" id="IPR030395">
    <property type="entry name" value="GP_PDE_dom"/>
</dbReference>
<keyword evidence="3" id="KW-1185">Reference proteome</keyword>
<feature type="domain" description="GP-PDE" evidence="1">
    <location>
        <begin position="170"/>
        <end position="246"/>
    </location>
</feature>
<proteinExistence type="predicted"/>
<dbReference type="Gene3D" id="3.20.20.190">
    <property type="entry name" value="Phosphatidylinositol (PI) phosphodiesterase"/>
    <property type="match status" value="1"/>
</dbReference>
<dbReference type="InterPro" id="IPR017946">
    <property type="entry name" value="PLC-like_Pdiesterase_TIM-brl"/>
</dbReference>
<evidence type="ECO:0000313" key="3">
    <source>
        <dbReference type="Proteomes" id="UP001500957"/>
    </source>
</evidence>
<sequence length="258" mass="27596">MLASRATTRIPGASLSYPVRVHVRRAGRRRISTLAEVGTVLAIAHRTPPAPTGIAALTAAGATVFEIDVQEIGGELVCSHFLPISPLLPRVRRDRVRFTVRRRGASEVALAATVAALPAEAEVLIDLKVDRGPAAHALIERLFEVGPDPARCYASTKGWETLPALAAGGYRTWRTIGDPAALRAALAMDRIPDYAVTVKHGLLTAGVLAALRDRVDRVMCWTVNDVTRARTLIDLGVDGITSDSLDVLRLVGTHGRNA</sequence>
<comment type="caution">
    <text evidence="2">The sequence shown here is derived from an EMBL/GenBank/DDBJ whole genome shotgun (WGS) entry which is preliminary data.</text>
</comment>
<evidence type="ECO:0000313" key="2">
    <source>
        <dbReference type="EMBL" id="GAA0621295.1"/>
    </source>
</evidence>
<organism evidence="2 3">
    <name type="scientific">Sporichthya brevicatena</name>
    <dbReference type="NCBI Taxonomy" id="171442"/>
    <lineage>
        <taxon>Bacteria</taxon>
        <taxon>Bacillati</taxon>
        <taxon>Actinomycetota</taxon>
        <taxon>Actinomycetes</taxon>
        <taxon>Sporichthyales</taxon>
        <taxon>Sporichthyaceae</taxon>
        <taxon>Sporichthya</taxon>
    </lineage>
</organism>
<name>A0ABN1GVX8_9ACTN</name>
<dbReference type="SUPFAM" id="SSF51695">
    <property type="entry name" value="PLC-like phosphodiesterases"/>
    <property type="match status" value="1"/>
</dbReference>
<evidence type="ECO:0000259" key="1">
    <source>
        <dbReference type="Pfam" id="PF03009"/>
    </source>
</evidence>
<reference evidence="2 3" key="1">
    <citation type="journal article" date="2019" name="Int. J. Syst. Evol. Microbiol.">
        <title>The Global Catalogue of Microorganisms (GCM) 10K type strain sequencing project: providing services to taxonomists for standard genome sequencing and annotation.</title>
        <authorList>
            <consortium name="The Broad Institute Genomics Platform"/>
            <consortium name="The Broad Institute Genome Sequencing Center for Infectious Disease"/>
            <person name="Wu L."/>
            <person name="Ma J."/>
        </authorList>
    </citation>
    <scope>NUCLEOTIDE SEQUENCE [LARGE SCALE GENOMIC DNA]</scope>
    <source>
        <strain evidence="2 3">JCM 10671</strain>
    </source>
</reference>
<dbReference type="Pfam" id="PF03009">
    <property type="entry name" value="GDPD"/>
    <property type="match status" value="1"/>
</dbReference>
<dbReference type="EMBL" id="BAAAHE010000019">
    <property type="protein sequence ID" value="GAA0621295.1"/>
    <property type="molecule type" value="Genomic_DNA"/>
</dbReference>
<protein>
    <recommendedName>
        <fullName evidence="1">GP-PDE domain-containing protein</fullName>
    </recommendedName>
</protein>
<gene>
    <name evidence="2" type="ORF">GCM10009547_24970</name>
</gene>
<accession>A0ABN1GVX8</accession>
<dbReference type="Proteomes" id="UP001500957">
    <property type="component" value="Unassembled WGS sequence"/>
</dbReference>